<evidence type="ECO:0000313" key="4">
    <source>
        <dbReference type="Proteomes" id="UP000682733"/>
    </source>
</evidence>
<gene>
    <name evidence="2" type="ORF">OVA965_LOCUS44525</name>
    <name evidence="3" type="ORF">TMI583_LOCUS47377</name>
</gene>
<dbReference type="EMBL" id="CAJOBA010091510">
    <property type="protein sequence ID" value="CAF4486551.1"/>
    <property type="molecule type" value="Genomic_DNA"/>
</dbReference>
<dbReference type="Proteomes" id="UP000682733">
    <property type="component" value="Unassembled WGS sequence"/>
</dbReference>
<evidence type="ECO:0008006" key="5">
    <source>
        <dbReference type="Google" id="ProtNLM"/>
    </source>
</evidence>
<evidence type="ECO:0000313" key="2">
    <source>
        <dbReference type="EMBL" id="CAF1645503.1"/>
    </source>
</evidence>
<proteinExistence type="predicted"/>
<feature type="compositionally biased region" description="Basic and acidic residues" evidence="1">
    <location>
        <begin position="20"/>
        <end position="37"/>
    </location>
</feature>
<dbReference type="Proteomes" id="UP000677228">
    <property type="component" value="Unassembled WGS sequence"/>
</dbReference>
<name>A0A8S2XCS0_9BILA</name>
<reference evidence="3" key="1">
    <citation type="submission" date="2021-02" db="EMBL/GenBank/DDBJ databases">
        <authorList>
            <person name="Nowell W R."/>
        </authorList>
    </citation>
    <scope>NUCLEOTIDE SEQUENCE</scope>
</reference>
<accession>A0A8S2XCS0</accession>
<feature type="non-terminal residue" evidence="3">
    <location>
        <position position="173"/>
    </location>
</feature>
<feature type="non-terminal residue" evidence="3">
    <location>
        <position position="1"/>
    </location>
</feature>
<dbReference type="EMBL" id="CAJNOK010063986">
    <property type="protein sequence ID" value="CAF1645503.1"/>
    <property type="molecule type" value="Genomic_DNA"/>
</dbReference>
<organism evidence="3 4">
    <name type="scientific">Didymodactylos carnosus</name>
    <dbReference type="NCBI Taxonomy" id="1234261"/>
    <lineage>
        <taxon>Eukaryota</taxon>
        <taxon>Metazoa</taxon>
        <taxon>Spiralia</taxon>
        <taxon>Gnathifera</taxon>
        <taxon>Rotifera</taxon>
        <taxon>Eurotatoria</taxon>
        <taxon>Bdelloidea</taxon>
        <taxon>Philodinida</taxon>
        <taxon>Philodinidae</taxon>
        <taxon>Didymodactylos</taxon>
    </lineage>
</organism>
<dbReference type="AlphaFoldDB" id="A0A8S2XCS0"/>
<comment type="caution">
    <text evidence="3">The sequence shown here is derived from an EMBL/GenBank/DDBJ whole genome shotgun (WGS) entry which is preliminary data.</text>
</comment>
<evidence type="ECO:0000313" key="3">
    <source>
        <dbReference type="EMBL" id="CAF4486551.1"/>
    </source>
</evidence>
<feature type="region of interest" description="Disordered" evidence="1">
    <location>
        <begin position="56"/>
        <end position="86"/>
    </location>
</feature>
<sequence length="173" mass="19785">VHCPFTPVGNSAFCSIHQPDSEKNKISYNRQEEKQWDSDNDDYVSDEYEYREPLSTGITTSSSKFVPPPIEEDNFSPDEDTTEYPHEILPPLPKCNTSKIERKKGARSAGIMAAVYNCGVIFGLKEIYGYESIKQVYSFMCDLIYERPYIPMVIAFDNACHFSRFAQNTSKHV</sequence>
<feature type="region of interest" description="Disordered" evidence="1">
    <location>
        <begin position="20"/>
        <end position="43"/>
    </location>
</feature>
<evidence type="ECO:0000256" key="1">
    <source>
        <dbReference type="SAM" id="MobiDB-lite"/>
    </source>
</evidence>
<protein>
    <recommendedName>
        <fullName evidence="5">Transposase</fullName>
    </recommendedName>
</protein>
<feature type="compositionally biased region" description="Acidic residues" evidence="1">
    <location>
        <begin position="70"/>
        <end position="82"/>
    </location>
</feature>